<accession>Q6KGB5</accession>
<evidence type="ECO:0000313" key="2">
    <source>
        <dbReference type="Proteomes" id="UP000009070"/>
    </source>
</evidence>
<reference evidence="1 2" key="1">
    <citation type="submission" date="2000-11" db="EMBL/GenBank/DDBJ databases">
        <title>Bacteriophage Felix O1: Genetic Characterization.</title>
        <authorList>
            <person name="Sriranganathan N."/>
            <person name="Whichard J.M."/>
            <person name="Pierson F.W."/>
            <person name="Kapur V."/>
            <person name="Weigt L.A."/>
        </authorList>
    </citation>
    <scope>NUCLEOTIDE SEQUENCE [LARGE SCALE GENOMIC DNA]</scope>
    <source>
        <strain evidence="1">Felix O1-VT1</strain>
    </source>
</reference>
<dbReference type="Proteomes" id="UP000009070">
    <property type="component" value="Segment"/>
</dbReference>
<keyword evidence="2" id="KW-1185">Reference proteome</keyword>
<organismHost>
    <name type="scientific">Salmonella</name>
    <dbReference type="NCBI Taxonomy" id="590"/>
</organismHost>
<dbReference type="EMBL" id="AF320576">
    <property type="protein sequence ID" value="AAQ14707.1"/>
    <property type="molecule type" value="Genomic_DNA"/>
</dbReference>
<sequence length="55" mass="5874">MNSIASVTLNISSGYDKSKTCGVSLVSPYRSFQVKSNIFDADSLRLSAKAITSTL</sequence>
<proteinExistence type="predicted"/>
<protein>
    <submittedName>
        <fullName evidence="1">Uncharacterized protein</fullName>
    </submittedName>
</protein>
<name>Q6KGB5_BPFO1</name>
<organism evidence="1 2">
    <name type="scientific">Salmonella phage Felix O1 (isolate Felix O1-VT1)</name>
    <name type="common">Bacteriophage Felix O1</name>
    <dbReference type="NCBI Taxonomy" id="1283336"/>
    <lineage>
        <taxon>Viruses</taxon>
        <taxon>Duplodnaviria</taxon>
        <taxon>Heunggongvirae</taxon>
        <taxon>Uroviricota</taxon>
        <taxon>Caudoviricetes</taxon>
        <taxon>Andersonviridae</taxon>
        <taxon>Ounavirinae</taxon>
        <taxon>Felixounavirus</taxon>
        <taxon>Felixounavirus felixO1</taxon>
    </lineage>
</organism>
<evidence type="ECO:0000313" key="1">
    <source>
        <dbReference type="EMBL" id="AAQ14707.1"/>
    </source>
</evidence>